<proteinExistence type="predicted"/>
<feature type="domain" description="DUF4062" evidence="5">
    <location>
        <begin position="17"/>
        <end position="104"/>
    </location>
</feature>
<dbReference type="SUPFAM" id="SSF81901">
    <property type="entry name" value="HCP-like"/>
    <property type="match status" value="2"/>
</dbReference>
<dbReference type="PANTHER" id="PTHR45641">
    <property type="entry name" value="TETRATRICOPEPTIDE REPEAT PROTEIN (AFU_ORTHOLOGUE AFUA_6G03870)"/>
    <property type="match status" value="1"/>
</dbReference>
<dbReference type="PROSITE" id="PS50005">
    <property type="entry name" value="TPR"/>
    <property type="match status" value="1"/>
</dbReference>
<dbReference type="Pfam" id="PF13374">
    <property type="entry name" value="TPR_10"/>
    <property type="match status" value="1"/>
</dbReference>
<feature type="domain" description="NACHT" evidence="4">
    <location>
        <begin position="301"/>
        <end position="468"/>
    </location>
</feature>
<evidence type="ECO:0000256" key="2">
    <source>
        <dbReference type="ARBA" id="ARBA00022803"/>
    </source>
</evidence>
<dbReference type="InterPro" id="IPR019734">
    <property type="entry name" value="TPR_rpt"/>
</dbReference>
<evidence type="ECO:0000259" key="4">
    <source>
        <dbReference type="Pfam" id="PF05729"/>
    </source>
</evidence>
<keyword evidence="7" id="KW-1185">Reference proteome</keyword>
<dbReference type="Pfam" id="PF05729">
    <property type="entry name" value="NACHT"/>
    <property type="match status" value="1"/>
</dbReference>
<protein>
    <submittedName>
        <fullName evidence="6">Tetratricopeptide repeat protein</fullName>
    </submittedName>
</protein>
<evidence type="ECO:0000256" key="1">
    <source>
        <dbReference type="ARBA" id="ARBA00022737"/>
    </source>
</evidence>
<dbReference type="Proteomes" id="UP000746471">
    <property type="component" value="Unassembled WGS sequence"/>
</dbReference>
<dbReference type="PANTHER" id="PTHR45641:SF1">
    <property type="entry name" value="AAA+ ATPASE DOMAIN-CONTAINING PROTEIN"/>
    <property type="match status" value="1"/>
</dbReference>
<dbReference type="InterPro" id="IPR027417">
    <property type="entry name" value="P-loop_NTPase"/>
</dbReference>
<reference evidence="6 7" key="1">
    <citation type="submission" date="2021-05" db="EMBL/GenBank/DDBJ databases">
        <title>Fusibacter ferrireducens sp. nov., an anaerobic, sulfur- and Fe-reducing bacterium isolated from the mangrove sediment.</title>
        <authorList>
            <person name="Qiu D."/>
        </authorList>
    </citation>
    <scope>NUCLEOTIDE SEQUENCE [LARGE SCALE GENOMIC DNA]</scope>
    <source>
        <strain evidence="6 7">DSM 12116</strain>
    </source>
</reference>
<dbReference type="InterPro" id="IPR025139">
    <property type="entry name" value="DUF4062"/>
</dbReference>
<dbReference type="SUPFAM" id="SSF52540">
    <property type="entry name" value="P-loop containing nucleoside triphosphate hydrolases"/>
    <property type="match status" value="1"/>
</dbReference>
<sequence>MNERDRQLIMALPRNIKIFLSSTFDDLTEERIILKNEVFPSIQKKFREIGVNISVIDLRWGVYNEDQNPEYLIATCLKEVNAAQPYFIGLLGRSYGTIPQKTSAENFEPQLTLRENYQFYNEYQAILEAYFEKNISITEMEIRFGVLDRDWVNQQMGQTDEKPLVTKFYFGDGTREAYKFRANEKSKDHIPTTEKIEKLNSLKNEIKDKGYYGGDFEDKGSLATMVLNDLTRLISEDLIHDLHKKGFTEIKRFDDLKLNDEQKQYMNYHIFEKAKTTYYVKRPEDNSIKKYVTSSEAQNKPLIIHGASGVGKSALLSRAAQGIIAHNEEKKTYQLIRCYVGSDNNISSIESVIRFIAEEVNRLNQIEGQVELDKEQLRTSLSEWLAKLKSPTIIILDGVNQISMANDNQWDHFFNYLPYVLKEDVKLIISTTTDYYEMAKLNPNRALAIELKPFTEKAKGAYISAYLNSNAKKLDPLVHDYLISQNGKLQNTPLFLTLILREMTMSGLPLIRHSKHDDAMESRRMDIETIKNHLHDEVIEDPSDIHCMVQLLNYYYTSLDLREVFTKLIKYYETIYTPEIVKAICTLFVYSRNGLYDEEIRALLEKKYKAIAYTPVLSMLENHMIITEGQYRFYHSYIVEAIHESYKFDGELSARRELLEFFRDRTKEEATSNNISEFFYQVVSLKSKEDYSTLISNLSTFVILCMEHYDELEQSIGNVFKEEKIDDILSEILKEILELDHTNLREYLVNKCSNILGYYGSYDSQMRLLKNQSDLHVSLKGEDSSSLWTTWHNLANALSSKGQYDEAITLNEKVAEKRLTAYGEDYPSLWTTWGNLASALSLKGQYDAAIALYKKVAEKEKSTYGEDYPTLWTTWGNLALSLKSKGQYDEAIALYEKVAEKEKSTYGEDYPSLWTTWHNLAGGLESKGQYDEAIALYEKVAEKRLTAYGEDYPALWTTWHNLAVALESKGQYDGAIALYEKVAEKRLTAYGEDYPSLWTTWNNLAGALESKGQYDKAIALYEKVAEKGKSTYGEDYPSLWTTWDNLAGALNSKGQYDTAISLYEKVAEKRLTAYGEDNPELWTTWHNLAFALKSKGQYDTAISLYRKVAEKRLTAYGEDYPSLWTTWGNLAGGLESKGQYDEAIALYEKVAEKRLTAYGEDYPALWTTWHNLAGALESKGQYDEAIALYEKVAEKDKSTYGEDHPDLWTTWNNLAGALRSKGQYDSAIALYEKVAEKMSKTYGEDYPSLWTTWHNLAGARRSKGQYDEAIALYEKVAEKRLTAYGEDYPSLWTTWNNLAGARRSKGQYDEAIALYEKVAEKRLTAYGEDYPSLWTTWHNLAGALRLKGQYDEAIALYEKVTEKRLTAYGEDYPSLWTTWHNLAVCYHNKSQYLSQIEDFSNELKHRIESLKIYKNLLIKQPEEFLENYKVLLESLISVAKKVATKEEFDFIKNEYVAILNQYE</sequence>
<comment type="caution">
    <text evidence="6">The sequence shown here is derived from an EMBL/GenBank/DDBJ whole genome shotgun (WGS) entry which is preliminary data.</text>
</comment>
<evidence type="ECO:0000259" key="5">
    <source>
        <dbReference type="Pfam" id="PF13271"/>
    </source>
</evidence>
<keyword evidence="2 3" id="KW-0802">TPR repeat</keyword>
<accession>A0ABS5PSY8</accession>
<feature type="repeat" description="TPR" evidence="3">
    <location>
        <begin position="1166"/>
        <end position="1199"/>
    </location>
</feature>
<dbReference type="EMBL" id="JAHBCL010000035">
    <property type="protein sequence ID" value="MBS7528285.1"/>
    <property type="molecule type" value="Genomic_DNA"/>
</dbReference>
<dbReference type="RefSeq" id="WP_213238146.1">
    <property type="nucleotide sequence ID" value="NZ_JAHBCL010000035.1"/>
</dbReference>
<dbReference type="InterPro" id="IPR007111">
    <property type="entry name" value="NACHT_NTPase"/>
</dbReference>
<dbReference type="CDD" id="cd00009">
    <property type="entry name" value="AAA"/>
    <property type="match status" value="1"/>
</dbReference>
<dbReference type="Gene3D" id="1.25.40.10">
    <property type="entry name" value="Tetratricopeptide repeat domain"/>
    <property type="match status" value="4"/>
</dbReference>
<dbReference type="Pfam" id="PF13271">
    <property type="entry name" value="DUF4062"/>
    <property type="match status" value="1"/>
</dbReference>
<dbReference type="Gene3D" id="3.40.50.300">
    <property type="entry name" value="P-loop containing nucleotide triphosphate hydrolases"/>
    <property type="match status" value="1"/>
</dbReference>
<evidence type="ECO:0000313" key="6">
    <source>
        <dbReference type="EMBL" id="MBS7528285.1"/>
    </source>
</evidence>
<evidence type="ECO:0000256" key="3">
    <source>
        <dbReference type="PROSITE-ProRule" id="PRU00339"/>
    </source>
</evidence>
<dbReference type="SMART" id="SM00028">
    <property type="entry name" value="TPR"/>
    <property type="match status" value="15"/>
</dbReference>
<organism evidence="6 7">
    <name type="scientific">Fusibacter paucivorans</name>
    <dbReference type="NCBI Taxonomy" id="76009"/>
    <lineage>
        <taxon>Bacteria</taxon>
        <taxon>Bacillati</taxon>
        <taxon>Bacillota</taxon>
        <taxon>Clostridia</taxon>
        <taxon>Eubacteriales</taxon>
        <taxon>Eubacteriales Family XII. Incertae Sedis</taxon>
        <taxon>Fusibacter</taxon>
    </lineage>
</organism>
<name>A0ABS5PSY8_9FIRM</name>
<dbReference type="SUPFAM" id="SSF48452">
    <property type="entry name" value="TPR-like"/>
    <property type="match status" value="1"/>
</dbReference>
<evidence type="ECO:0000313" key="7">
    <source>
        <dbReference type="Proteomes" id="UP000746471"/>
    </source>
</evidence>
<gene>
    <name evidence="6" type="ORF">KHM83_16470</name>
</gene>
<dbReference type="Pfam" id="PF13424">
    <property type="entry name" value="TPR_12"/>
    <property type="match status" value="6"/>
</dbReference>
<dbReference type="Pfam" id="PF13176">
    <property type="entry name" value="TPR_7"/>
    <property type="match status" value="1"/>
</dbReference>
<keyword evidence="1" id="KW-0677">Repeat</keyword>
<dbReference type="InterPro" id="IPR011990">
    <property type="entry name" value="TPR-like_helical_dom_sf"/>
</dbReference>